<organism evidence="3 4">
    <name type="scientific">Thauera phenylacetica B4P</name>
    <dbReference type="NCBI Taxonomy" id="1234382"/>
    <lineage>
        <taxon>Bacteria</taxon>
        <taxon>Pseudomonadati</taxon>
        <taxon>Pseudomonadota</taxon>
        <taxon>Betaproteobacteria</taxon>
        <taxon>Rhodocyclales</taxon>
        <taxon>Zoogloeaceae</taxon>
        <taxon>Thauera</taxon>
    </lineage>
</organism>
<evidence type="ECO:0000313" key="3">
    <source>
        <dbReference type="EMBL" id="ENO95560.1"/>
    </source>
</evidence>
<dbReference type="Pfam" id="PF00582">
    <property type="entry name" value="Usp"/>
    <property type="match status" value="2"/>
</dbReference>
<dbReference type="EMBL" id="AMXF01000201">
    <property type="protein sequence ID" value="ENO95560.1"/>
    <property type="molecule type" value="Genomic_DNA"/>
</dbReference>
<dbReference type="InterPro" id="IPR014729">
    <property type="entry name" value="Rossmann-like_a/b/a_fold"/>
</dbReference>
<comment type="similarity">
    <text evidence="1">Belongs to the universal stress protein A family.</text>
</comment>
<comment type="caution">
    <text evidence="3">The sequence shown here is derived from an EMBL/GenBank/DDBJ whole genome shotgun (WGS) entry which is preliminary data.</text>
</comment>
<evidence type="ECO:0000259" key="2">
    <source>
        <dbReference type="Pfam" id="PF00582"/>
    </source>
</evidence>
<reference evidence="3 4" key="1">
    <citation type="submission" date="2012-09" db="EMBL/GenBank/DDBJ databases">
        <title>Draft Genome Sequences of 6 Strains from Genus Thauera.</title>
        <authorList>
            <person name="Liu B."/>
            <person name="Shapleigh J.P."/>
            <person name="Frostegard A.H."/>
        </authorList>
    </citation>
    <scope>NUCLEOTIDE SEQUENCE [LARGE SCALE GENOMIC DNA]</scope>
    <source>
        <strain evidence="3 4">B4P</strain>
    </source>
</reference>
<dbReference type="SUPFAM" id="SSF52402">
    <property type="entry name" value="Adenine nucleotide alpha hydrolases-like"/>
    <property type="match status" value="2"/>
</dbReference>
<dbReference type="Proteomes" id="UP000013047">
    <property type="component" value="Unassembled WGS sequence"/>
</dbReference>
<name>N6YVH3_9RHOO</name>
<evidence type="ECO:0000256" key="1">
    <source>
        <dbReference type="ARBA" id="ARBA00008791"/>
    </source>
</evidence>
<dbReference type="CDD" id="cd00293">
    <property type="entry name" value="USP-like"/>
    <property type="match status" value="2"/>
</dbReference>
<accession>N6YVH3</accession>
<gene>
    <name evidence="3" type="ORF">C667_18367</name>
</gene>
<dbReference type="PANTHER" id="PTHR46268:SF6">
    <property type="entry name" value="UNIVERSAL STRESS PROTEIN UP12"/>
    <property type="match status" value="1"/>
</dbReference>
<dbReference type="PANTHER" id="PTHR46268">
    <property type="entry name" value="STRESS RESPONSE PROTEIN NHAX"/>
    <property type="match status" value="1"/>
</dbReference>
<dbReference type="AlphaFoldDB" id="N6YVH3"/>
<protein>
    <submittedName>
        <fullName evidence="3">UspA domain-containing protein</fullName>
    </submittedName>
</protein>
<keyword evidence="4" id="KW-1185">Reference proteome</keyword>
<proteinExistence type="inferred from homology"/>
<feature type="domain" description="UspA" evidence="2">
    <location>
        <begin position="154"/>
        <end position="294"/>
    </location>
</feature>
<dbReference type="RefSeq" id="WP_004373858.1">
    <property type="nucleotide sequence ID" value="NZ_AMXF01000201.1"/>
</dbReference>
<dbReference type="Gene3D" id="3.40.50.620">
    <property type="entry name" value="HUPs"/>
    <property type="match status" value="2"/>
</dbReference>
<dbReference type="InterPro" id="IPR006016">
    <property type="entry name" value="UspA"/>
</dbReference>
<dbReference type="PRINTS" id="PR01438">
    <property type="entry name" value="UNVRSLSTRESS"/>
</dbReference>
<feature type="domain" description="UspA" evidence="2">
    <location>
        <begin position="5"/>
        <end position="147"/>
    </location>
</feature>
<evidence type="ECO:0000313" key="4">
    <source>
        <dbReference type="Proteomes" id="UP000013047"/>
    </source>
</evidence>
<dbReference type="InterPro" id="IPR006015">
    <property type="entry name" value="Universal_stress_UspA"/>
</dbReference>
<sequence length="299" mass="32518">MMNPIRTVVAPTDLSALARHAVVRACLLAAELGARLSLQHVVNAGALDALRHLLDADSAGLQEKLLDEVRGEVEALAAEMHKRHGVTPELHLAVGGVLGEIVGHAEAIDADLLVMGARGAGFMRELLIGSTTERVLRKSVRPMLVVKQIAHEPYRRVLVPVDFSARALEALEFARRVAPQAEFVLLHAFEVPFEGKLRYAGVEENALSSLRVNARREAGAQMNELVARAGLDENRVRRIVVHGEATTQILEQEQEQDCDLIVIGKRGHGLLGEMLLGSVTKHVLARSTADVLVCDRKPD</sequence>